<dbReference type="PANTHER" id="PTHR33498:SF1">
    <property type="entry name" value="TRANSPOSASE FOR INSERTION SEQUENCE ELEMENT IS1557"/>
    <property type="match status" value="1"/>
</dbReference>
<evidence type="ECO:0000313" key="3">
    <source>
        <dbReference type="EMBL" id="GAU09369.1"/>
    </source>
</evidence>
<dbReference type="AlphaFoldDB" id="A0A194AL01"/>
<dbReference type="Proteomes" id="UP000095200">
    <property type="component" value="Unassembled WGS sequence"/>
</dbReference>
<evidence type="ECO:0000259" key="1">
    <source>
        <dbReference type="Pfam" id="PF13542"/>
    </source>
</evidence>
<dbReference type="PANTHER" id="PTHR33498">
    <property type="entry name" value="TRANSPOSASE FOR INSERTION SEQUENCE ELEMENT IS1557"/>
    <property type="match status" value="1"/>
</dbReference>
<sequence length="127" mass="15037">MCKAHDFKEYTWRHLNFFQHHCYLTARVPRINCSEHGIRRVDVPWARKGSRFTLLFEQVVMSLVREMPINAVARHVGVTDKRLWRIVYHYVSKAIETLDLKDLKAIGLDETASKRGYNYITVFIDLD</sequence>
<feature type="domain" description="Transposase IS204/IS1001/IS1096/IS1165 helix-turn-helix" evidence="1">
    <location>
        <begin position="41"/>
        <end position="91"/>
    </location>
</feature>
<reference evidence="4" key="1">
    <citation type="submission" date="2016-06" db="EMBL/GenBank/DDBJ databases">
        <title>Draft genome sequence of Desulfoplanes formicivorans strain Pf12B.</title>
        <authorList>
            <person name="Watanabe M."/>
            <person name="Kojima H."/>
            <person name="Fukui M."/>
        </authorList>
    </citation>
    <scope>NUCLEOTIDE SEQUENCE [LARGE SCALE GENOMIC DNA]</scope>
    <source>
        <strain evidence="4">Pf12B</strain>
    </source>
</reference>
<proteinExistence type="predicted"/>
<dbReference type="STRING" id="1592317.DPF_2095"/>
<feature type="domain" description="Transposase IS204/IS1001/IS1096/IS1165 zinc-finger" evidence="2">
    <location>
        <begin position="3"/>
        <end position="36"/>
    </location>
</feature>
<protein>
    <submittedName>
        <fullName evidence="3">Transposase</fullName>
    </submittedName>
</protein>
<name>A0A194AL01_9BACT</name>
<keyword evidence="4" id="KW-1185">Reference proteome</keyword>
<organism evidence="3 4">
    <name type="scientific">Desulfoplanes formicivorans</name>
    <dbReference type="NCBI Taxonomy" id="1592317"/>
    <lineage>
        <taxon>Bacteria</taxon>
        <taxon>Pseudomonadati</taxon>
        <taxon>Thermodesulfobacteriota</taxon>
        <taxon>Desulfovibrionia</taxon>
        <taxon>Desulfovibrionales</taxon>
        <taxon>Desulfoplanaceae</taxon>
        <taxon>Desulfoplanes</taxon>
    </lineage>
</organism>
<comment type="caution">
    <text evidence="3">The sequence shown here is derived from an EMBL/GenBank/DDBJ whole genome shotgun (WGS) entry which is preliminary data.</text>
</comment>
<dbReference type="Pfam" id="PF13542">
    <property type="entry name" value="HTH_Tnp_ISL3"/>
    <property type="match status" value="1"/>
</dbReference>
<evidence type="ECO:0000313" key="4">
    <source>
        <dbReference type="Proteomes" id="UP000095200"/>
    </source>
</evidence>
<dbReference type="Pfam" id="PF14690">
    <property type="entry name" value="Zn_ribbon_ISL3"/>
    <property type="match status" value="1"/>
</dbReference>
<dbReference type="InterPro" id="IPR029261">
    <property type="entry name" value="Transposase_Znf"/>
</dbReference>
<dbReference type="EMBL" id="BDFE01000017">
    <property type="protein sequence ID" value="GAU09369.1"/>
    <property type="molecule type" value="Genomic_DNA"/>
</dbReference>
<evidence type="ECO:0000259" key="2">
    <source>
        <dbReference type="Pfam" id="PF14690"/>
    </source>
</evidence>
<dbReference type="InterPro" id="IPR047951">
    <property type="entry name" value="Transpos_ISL3"/>
</dbReference>
<accession>A0A194AL01</accession>
<dbReference type="InterPro" id="IPR032877">
    <property type="entry name" value="Transposase_HTH"/>
</dbReference>
<gene>
    <name evidence="3" type="ORF">DPF_2095</name>
</gene>